<keyword evidence="4" id="KW-1185">Reference proteome</keyword>
<dbReference type="PANTHER" id="PTHR13271:SF151">
    <property type="entry name" value="SET DOMAIN-CONTAINING PROTEIN 4"/>
    <property type="match status" value="1"/>
</dbReference>
<organism evidence="3 4">
    <name type="scientific">Dissophora globulifera</name>
    <dbReference type="NCBI Taxonomy" id="979702"/>
    <lineage>
        <taxon>Eukaryota</taxon>
        <taxon>Fungi</taxon>
        <taxon>Fungi incertae sedis</taxon>
        <taxon>Mucoromycota</taxon>
        <taxon>Mortierellomycotina</taxon>
        <taxon>Mortierellomycetes</taxon>
        <taxon>Mortierellales</taxon>
        <taxon>Mortierellaceae</taxon>
        <taxon>Dissophora</taxon>
    </lineage>
</organism>
<dbReference type="SUPFAM" id="SSF82199">
    <property type="entry name" value="SET domain"/>
    <property type="match status" value="1"/>
</dbReference>
<dbReference type="Gene3D" id="3.90.1410.10">
    <property type="entry name" value="set domain protein methyltransferase, domain 1"/>
    <property type="match status" value="1"/>
</dbReference>
<dbReference type="OrthoDB" id="341421at2759"/>
<evidence type="ECO:0000313" key="4">
    <source>
        <dbReference type="Proteomes" id="UP000738325"/>
    </source>
</evidence>
<sequence length="257" mass="29030">MPQSTATIRTSPTLPPLKRRRTPDNSLAKSAVARESSPTHLSGSVASVTILKDKEYLDFQDWLKKMGCPKTKLTLAEFSNTGRGMMATKDIKAGEVIVQVPESNLVTMKTLQSTYGARIARFGNKVNSHMIIALHMALLIQAPEKSGWLPYLRLLPKKFETMPVRYPPELLELLPENAQAHVRKQKAKIMADYKLTMEFLQSNNDLLTQPLHYEEYERAWLVVNTRCIYLDAKKQVAADNIALAPMLDFLNHTHDAK</sequence>
<feature type="region of interest" description="Disordered" evidence="1">
    <location>
        <begin position="1"/>
        <end position="38"/>
    </location>
</feature>
<feature type="domain" description="SET" evidence="2">
    <location>
        <begin position="71"/>
        <end position="257"/>
    </location>
</feature>
<dbReference type="PROSITE" id="PS50280">
    <property type="entry name" value="SET"/>
    <property type="match status" value="1"/>
</dbReference>
<comment type="caution">
    <text evidence="3">The sequence shown here is derived from an EMBL/GenBank/DDBJ whole genome shotgun (WGS) entry which is preliminary data.</text>
</comment>
<dbReference type="InterPro" id="IPR001214">
    <property type="entry name" value="SET_dom"/>
</dbReference>
<evidence type="ECO:0000313" key="3">
    <source>
        <dbReference type="EMBL" id="KAG0314116.1"/>
    </source>
</evidence>
<gene>
    <name evidence="3" type="primary">SETD4</name>
    <name evidence="3" type="ORF">BGZ99_008365</name>
</gene>
<evidence type="ECO:0000259" key="2">
    <source>
        <dbReference type="PROSITE" id="PS50280"/>
    </source>
</evidence>
<proteinExistence type="predicted"/>
<dbReference type="InterPro" id="IPR046341">
    <property type="entry name" value="SET_dom_sf"/>
</dbReference>
<reference evidence="3" key="1">
    <citation type="journal article" date="2020" name="Fungal Divers.">
        <title>Resolving the Mortierellaceae phylogeny through synthesis of multi-gene phylogenetics and phylogenomics.</title>
        <authorList>
            <person name="Vandepol N."/>
            <person name="Liber J."/>
            <person name="Desiro A."/>
            <person name="Na H."/>
            <person name="Kennedy M."/>
            <person name="Barry K."/>
            <person name="Grigoriev I.V."/>
            <person name="Miller A.N."/>
            <person name="O'Donnell K."/>
            <person name="Stajich J.E."/>
            <person name="Bonito G."/>
        </authorList>
    </citation>
    <scope>NUCLEOTIDE SEQUENCE</scope>
    <source>
        <strain evidence="3">REB-010B</strain>
    </source>
</reference>
<dbReference type="Pfam" id="PF00856">
    <property type="entry name" value="SET"/>
    <property type="match status" value="1"/>
</dbReference>
<dbReference type="PANTHER" id="PTHR13271">
    <property type="entry name" value="UNCHARACTERIZED PUTATIVE METHYLTRANSFERASE"/>
    <property type="match status" value="1"/>
</dbReference>
<dbReference type="Proteomes" id="UP000738325">
    <property type="component" value="Unassembled WGS sequence"/>
</dbReference>
<name>A0A9P6UPR9_9FUNG</name>
<protein>
    <submittedName>
        <fullName evidence="3">SET domain-containing protein 4</fullName>
    </submittedName>
</protein>
<feature type="non-terminal residue" evidence="3">
    <location>
        <position position="257"/>
    </location>
</feature>
<evidence type="ECO:0000256" key="1">
    <source>
        <dbReference type="SAM" id="MobiDB-lite"/>
    </source>
</evidence>
<accession>A0A9P6UPR9</accession>
<dbReference type="AlphaFoldDB" id="A0A9P6UPR9"/>
<dbReference type="EMBL" id="JAAAIP010000643">
    <property type="protein sequence ID" value="KAG0314116.1"/>
    <property type="molecule type" value="Genomic_DNA"/>
</dbReference>
<dbReference type="GO" id="GO:0016279">
    <property type="term" value="F:protein-lysine N-methyltransferase activity"/>
    <property type="evidence" value="ECO:0007669"/>
    <property type="project" value="TreeGrafter"/>
</dbReference>
<dbReference type="InterPro" id="IPR050600">
    <property type="entry name" value="SETD3_SETD6_MTase"/>
</dbReference>